<keyword evidence="5 6" id="KW-0449">Lipoprotein</keyword>
<keyword evidence="3" id="KW-0472">Membrane</keyword>
<reference evidence="8 9" key="1">
    <citation type="journal article" date="2015" name="Genome Announc.">
        <title>Expanding the biotechnology potential of lactobacilli through comparative genomics of 213 strains and associated genera.</title>
        <authorList>
            <person name="Sun Z."/>
            <person name="Harris H.M."/>
            <person name="McCann A."/>
            <person name="Guo C."/>
            <person name="Argimon S."/>
            <person name="Zhang W."/>
            <person name="Yang X."/>
            <person name="Jeffery I.B."/>
            <person name="Cooney J.C."/>
            <person name="Kagawa T.F."/>
            <person name="Liu W."/>
            <person name="Song Y."/>
            <person name="Salvetti E."/>
            <person name="Wrobel A."/>
            <person name="Rasinkangas P."/>
            <person name="Parkhill J."/>
            <person name="Rea M.C."/>
            <person name="O'Sullivan O."/>
            <person name="Ritari J."/>
            <person name="Douillard F.P."/>
            <person name="Paul Ross R."/>
            <person name="Yang R."/>
            <person name="Briner A.E."/>
            <person name="Felis G.E."/>
            <person name="de Vos W.M."/>
            <person name="Barrangou R."/>
            <person name="Klaenhammer T.R."/>
            <person name="Caufield P.W."/>
            <person name="Cui Y."/>
            <person name="Zhang H."/>
            <person name="O'Toole P.W."/>
        </authorList>
    </citation>
    <scope>NUCLEOTIDE SEQUENCE [LARGE SCALE GENOMIC DNA]</scope>
    <source>
        <strain evidence="8 9">DSM 20634</strain>
    </source>
</reference>
<sequence length="282" mass="31062">MEGIIMKKKWIAGLASVAAVALLLVGCGKSSSTKETTLTVGASNIPHAQILKHVQPQLKKEGINLKIKVFQDYVLPNKDLANKNLDANYFQHTPFLNNWNKENNGTLVSAGKVHLEPIGIYSKKYKSLKDLPNGATVLVSNNVSDYGRVLTLFKDAGLITLKKGTDITTAKFSDIQDNKRNIKFKTDLEPKLMPQFYQKGEGDAVVINANYAEQAKLNPTKDAIALEKNSSPYANIVAVRKGDKNKPAIKKLMKALQSKSTQQWISKHYKGAVVPVYPNGKN</sequence>
<dbReference type="GO" id="GO:0016020">
    <property type="term" value="C:membrane"/>
    <property type="evidence" value="ECO:0007669"/>
    <property type="project" value="UniProtKB-SubCell"/>
</dbReference>
<proteinExistence type="inferred from homology"/>
<comment type="subcellular location">
    <subcellularLocation>
        <location evidence="1">Membrane</location>
        <topology evidence="1">Lipid-anchor</topology>
    </subcellularLocation>
</comment>
<organism evidence="8 9">
    <name type="scientific">Paucilactobacillus vaccinostercus DSM 20634</name>
    <dbReference type="NCBI Taxonomy" id="1423813"/>
    <lineage>
        <taxon>Bacteria</taxon>
        <taxon>Bacillati</taxon>
        <taxon>Bacillota</taxon>
        <taxon>Bacilli</taxon>
        <taxon>Lactobacillales</taxon>
        <taxon>Lactobacillaceae</taxon>
        <taxon>Paucilactobacillus</taxon>
    </lineage>
</organism>
<dbReference type="Pfam" id="PF03180">
    <property type="entry name" value="Lipoprotein_9"/>
    <property type="match status" value="1"/>
</dbReference>
<dbReference type="PIRSF" id="PIRSF002854">
    <property type="entry name" value="MetQ"/>
    <property type="match status" value="1"/>
</dbReference>
<dbReference type="EMBL" id="AYYY01000063">
    <property type="protein sequence ID" value="KRM60570.1"/>
    <property type="molecule type" value="Genomic_DNA"/>
</dbReference>
<dbReference type="SUPFAM" id="SSF53850">
    <property type="entry name" value="Periplasmic binding protein-like II"/>
    <property type="match status" value="1"/>
</dbReference>
<keyword evidence="4" id="KW-0564">Palmitate</keyword>
<feature type="lipid moiety-binding region" description="S-diacylglycerol cysteine" evidence="7">
    <location>
        <position position="27"/>
    </location>
</feature>
<evidence type="ECO:0000256" key="4">
    <source>
        <dbReference type="ARBA" id="ARBA00023139"/>
    </source>
</evidence>
<dbReference type="PANTHER" id="PTHR30429">
    <property type="entry name" value="D-METHIONINE-BINDING LIPOPROTEIN METQ"/>
    <property type="match status" value="1"/>
</dbReference>
<comment type="caution">
    <text evidence="8">The sequence shown here is derived from an EMBL/GenBank/DDBJ whole genome shotgun (WGS) entry which is preliminary data.</text>
</comment>
<comment type="similarity">
    <text evidence="6">Belongs to the nlpA lipoprotein family.</text>
</comment>
<evidence type="ECO:0000256" key="1">
    <source>
        <dbReference type="ARBA" id="ARBA00004635"/>
    </source>
</evidence>
<dbReference type="Gene3D" id="3.40.190.10">
    <property type="entry name" value="Periplasmic binding protein-like II"/>
    <property type="match status" value="2"/>
</dbReference>
<dbReference type="STRING" id="1423813.FC26_GL000660"/>
<protein>
    <recommendedName>
        <fullName evidence="6">Lipoprotein</fullName>
    </recommendedName>
</protein>
<dbReference type="PATRIC" id="fig|1423813.3.peg.671"/>
<dbReference type="InterPro" id="IPR004872">
    <property type="entry name" value="Lipoprotein_NlpA"/>
</dbReference>
<evidence type="ECO:0000313" key="8">
    <source>
        <dbReference type="EMBL" id="KRM60570.1"/>
    </source>
</evidence>
<gene>
    <name evidence="8" type="ORF">FC26_GL000660</name>
</gene>
<dbReference type="PANTHER" id="PTHR30429:SF0">
    <property type="entry name" value="METHIONINE-BINDING LIPOPROTEIN METQ"/>
    <property type="match status" value="1"/>
</dbReference>
<dbReference type="AlphaFoldDB" id="A0A0R2A1Y2"/>
<evidence type="ECO:0000256" key="2">
    <source>
        <dbReference type="ARBA" id="ARBA00022729"/>
    </source>
</evidence>
<evidence type="ECO:0000256" key="6">
    <source>
        <dbReference type="PIRNR" id="PIRNR002854"/>
    </source>
</evidence>
<evidence type="ECO:0000313" key="9">
    <source>
        <dbReference type="Proteomes" id="UP000051733"/>
    </source>
</evidence>
<accession>A0A0R2A1Y2</accession>
<name>A0A0R2A1Y2_9LACO</name>
<evidence type="ECO:0000256" key="7">
    <source>
        <dbReference type="PIRSR" id="PIRSR002854-1"/>
    </source>
</evidence>
<keyword evidence="2" id="KW-0732">Signal</keyword>
<dbReference type="Proteomes" id="UP000051733">
    <property type="component" value="Unassembled WGS sequence"/>
</dbReference>
<dbReference type="CDD" id="cd13597">
    <property type="entry name" value="PBP2_lipoprotein_Tp32"/>
    <property type="match status" value="1"/>
</dbReference>
<keyword evidence="9" id="KW-1185">Reference proteome</keyword>
<evidence type="ECO:0000256" key="3">
    <source>
        <dbReference type="ARBA" id="ARBA00023136"/>
    </source>
</evidence>
<evidence type="ECO:0000256" key="5">
    <source>
        <dbReference type="ARBA" id="ARBA00023288"/>
    </source>
</evidence>
<dbReference type="PROSITE" id="PS51257">
    <property type="entry name" value="PROKAR_LIPOPROTEIN"/>
    <property type="match status" value="1"/>
</dbReference>